<dbReference type="Gene3D" id="3.30.350.10">
    <property type="entry name" value="Subtilisin inhibitor-like"/>
    <property type="match status" value="1"/>
</dbReference>
<evidence type="ECO:0000256" key="3">
    <source>
        <dbReference type="ARBA" id="ARBA00022525"/>
    </source>
</evidence>
<evidence type="ECO:0000259" key="9">
    <source>
        <dbReference type="Pfam" id="PF00720"/>
    </source>
</evidence>
<dbReference type="SUPFAM" id="SSF55399">
    <property type="entry name" value="Subtilisin inhibitor"/>
    <property type="match status" value="1"/>
</dbReference>
<dbReference type="RefSeq" id="WP_311632224.1">
    <property type="nucleotide sequence ID" value="NZ_JAVREN010000034.1"/>
</dbReference>
<accession>A0ABU2LCM2</accession>
<keyword evidence="5" id="KW-0722">Serine protease inhibitor</keyword>
<feature type="domain" description="Subtilisin inhibitor" evidence="9">
    <location>
        <begin position="41"/>
        <end position="118"/>
    </location>
</feature>
<dbReference type="Proteomes" id="UP001183388">
    <property type="component" value="Unassembled WGS sequence"/>
</dbReference>
<dbReference type="EMBL" id="JAVREN010000034">
    <property type="protein sequence ID" value="MDT0309267.1"/>
    <property type="molecule type" value="Genomic_DNA"/>
</dbReference>
<evidence type="ECO:0000256" key="6">
    <source>
        <dbReference type="ARBA" id="ARBA00023157"/>
    </source>
</evidence>
<keyword evidence="4" id="KW-0646">Protease inhibitor</keyword>
<comment type="caution">
    <text evidence="10">The sequence shown here is derived from an EMBL/GenBank/DDBJ whole genome shotgun (WGS) entry which is preliminary data.</text>
</comment>
<feature type="chain" id="PRO_5045803713" evidence="8">
    <location>
        <begin position="23"/>
        <end position="156"/>
    </location>
</feature>
<evidence type="ECO:0000313" key="11">
    <source>
        <dbReference type="Proteomes" id="UP001183388"/>
    </source>
</evidence>
<organism evidence="10 11">
    <name type="scientific">Streptomyces boetiae</name>
    <dbReference type="NCBI Taxonomy" id="3075541"/>
    <lineage>
        <taxon>Bacteria</taxon>
        <taxon>Bacillati</taxon>
        <taxon>Actinomycetota</taxon>
        <taxon>Actinomycetes</taxon>
        <taxon>Kitasatosporales</taxon>
        <taxon>Streptomycetaceae</taxon>
        <taxon>Streptomyces</taxon>
    </lineage>
</organism>
<dbReference type="InterPro" id="IPR036819">
    <property type="entry name" value="Subtilisin_inhibitor-like_sf"/>
</dbReference>
<name>A0ABU2LCM2_9ACTN</name>
<evidence type="ECO:0000256" key="8">
    <source>
        <dbReference type="SAM" id="SignalP"/>
    </source>
</evidence>
<feature type="signal peptide" evidence="8">
    <location>
        <begin position="1"/>
        <end position="22"/>
    </location>
</feature>
<keyword evidence="11" id="KW-1185">Reference proteome</keyword>
<evidence type="ECO:0000256" key="5">
    <source>
        <dbReference type="ARBA" id="ARBA00022900"/>
    </source>
</evidence>
<dbReference type="Pfam" id="PF00720">
    <property type="entry name" value="SSI"/>
    <property type="match status" value="1"/>
</dbReference>
<proteinExistence type="inferred from homology"/>
<keyword evidence="8" id="KW-0732">Signal</keyword>
<reference evidence="11" key="1">
    <citation type="submission" date="2023-07" db="EMBL/GenBank/DDBJ databases">
        <title>30 novel species of actinomycetes from the DSMZ collection.</title>
        <authorList>
            <person name="Nouioui I."/>
        </authorList>
    </citation>
    <scope>NUCLEOTIDE SEQUENCE [LARGE SCALE GENOMIC DNA]</scope>
    <source>
        <strain evidence="11">DSM 44917</strain>
    </source>
</reference>
<keyword evidence="3" id="KW-0964">Secreted</keyword>
<evidence type="ECO:0000256" key="1">
    <source>
        <dbReference type="ARBA" id="ARBA00004613"/>
    </source>
</evidence>
<evidence type="ECO:0000256" key="2">
    <source>
        <dbReference type="ARBA" id="ARBA00010472"/>
    </source>
</evidence>
<sequence>MLDTLGRSLAVALTLVGGTAGAAGAAGPTADPAAAEDVNELVITVAGTGGSADGTFRLSCAPAGAEGEHPDPAAACGAVEEAEAPFEPVSEGTLCTYVYGGAATARVTGTWAGEEVRAEFSRENGCEIERWDALVPALPDLGDGDGQEGQEGQDPA</sequence>
<comment type="subcellular location">
    <subcellularLocation>
        <location evidence="1">Secreted</location>
    </subcellularLocation>
</comment>
<evidence type="ECO:0000313" key="10">
    <source>
        <dbReference type="EMBL" id="MDT0309267.1"/>
    </source>
</evidence>
<keyword evidence="6" id="KW-1015">Disulfide bond</keyword>
<dbReference type="InterPro" id="IPR023549">
    <property type="entry name" value="Subtilisin_inhibitor"/>
</dbReference>
<comment type="similarity">
    <text evidence="2">Belongs to the protease inhibitor I16 (SSI) family.</text>
</comment>
<evidence type="ECO:0000256" key="4">
    <source>
        <dbReference type="ARBA" id="ARBA00022690"/>
    </source>
</evidence>
<gene>
    <name evidence="10" type="ORF">RM780_20205</name>
</gene>
<protein>
    <submittedName>
        <fullName evidence="10">SSI family serine proteinase inhibitor</fullName>
    </submittedName>
</protein>
<evidence type="ECO:0000256" key="7">
    <source>
        <dbReference type="SAM" id="MobiDB-lite"/>
    </source>
</evidence>
<feature type="region of interest" description="Disordered" evidence="7">
    <location>
        <begin position="137"/>
        <end position="156"/>
    </location>
</feature>